<dbReference type="Proteomes" id="UP001207468">
    <property type="component" value="Unassembled WGS sequence"/>
</dbReference>
<comment type="caution">
    <text evidence="1">The sequence shown here is derived from an EMBL/GenBank/DDBJ whole genome shotgun (WGS) entry which is preliminary data.</text>
</comment>
<proteinExistence type="predicted"/>
<evidence type="ECO:0000313" key="2">
    <source>
        <dbReference type="Proteomes" id="UP001207468"/>
    </source>
</evidence>
<keyword evidence="2" id="KW-1185">Reference proteome</keyword>
<name>A0ACC0UFC1_9AGAM</name>
<protein>
    <submittedName>
        <fullName evidence="1">Fungal-specific transcription factor domain-containing protein</fullName>
    </submittedName>
</protein>
<dbReference type="EMBL" id="JAGFNK010000046">
    <property type="protein sequence ID" value="KAI9510216.1"/>
    <property type="molecule type" value="Genomic_DNA"/>
</dbReference>
<accession>A0ACC0UFC1</accession>
<evidence type="ECO:0000313" key="1">
    <source>
        <dbReference type="EMBL" id="KAI9510216.1"/>
    </source>
</evidence>
<gene>
    <name evidence="1" type="ORF">F5148DRAFT_1180789</name>
</gene>
<organism evidence="1 2">
    <name type="scientific">Russula earlei</name>
    <dbReference type="NCBI Taxonomy" id="71964"/>
    <lineage>
        <taxon>Eukaryota</taxon>
        <taxon>Fungi</taxon>
        <taxon>Dikarya</taxon>
        <taxon>Basidiomycota</taxon>
        <taxon>Agaricomycotina</taxon>
        <taxon>Agaricomycetes</taxon>
        <taxon>Russulales</taxon>
        <taxon>Russulaceae</taxon>
        <taxon>Russula</taxon>
    </lineage>
</organism>
<sequence length="1005" mass="109740">MEPGYGTDPEQDTQSAQPPPTSRSADKPRKRPKSTGTVPSPDLRKFPPSPIHPSYSHLLHISASRPSLISHAREEPQRSASKRPPPESRPVLVHSFPAAQFPVMNPSYPSNGTPFPQPHPAYHHHPSTPGHSSNGVTASHMAGQNHPSPYAYPVHHSPYTSHHPFPHYSPYPQQIMMYAPSRPTAAHEAVSQPSPTATPSQVPLVQLSSGKRKRRTTDESQGENVEGPEETTGASGSAPNIMASGPRANVQHPLPPDIKKRTKTQRACDSCRSRKIRSVALSSLAVICSGHAISYSHGYATILPDSEPPLCQHCKQYGFDCTFFLPIAETRFKKKKQEEEAAAASAEKSRLENADRPNSSTPGESSRPADARVYGPTSEAHLLHSSATIPSRLYENYDARHHHKWEVSQSGDGLIQVVEPSGGDAPPTLQKPIDMRIERDVVEKLVNAYFAEIAPILPIITQAEFLSNSSPSPPPILLYSICLVAAARREVPQSVFDAIRYAVNSVIKGEDVLSTASIVNVQSLLILCMVGDCHSQFVPNALSALWIRLGTAIRMAQDLGLHRAEAVKQNIEMRRRLWGACLISDRWVSLSYGHPYMIDVNDCDARLPSSGSPHGLYVDELARLSIILGRVLKTIYSPAGLMNTNDEALATLLADIENWKKNLPPSLQFRGADTPTNAGVLFLLYCCVLMIFWRVFMRISYSCPEHLKFALTIESWSNLVELTGDAIDWLDLNDKLYDVWMLVAYAATSCALVQYHTWARRQDQDAAMKLKRVRDCIRRWEKSLSPDHMSVRRKTAEIIALLYEATQGPPPQMERPALNPTSNVTTNKPPSVGGRPGGGVFVAHGTAKGAYPEVAPGVIIEDHSEEEDEGEVMSLLSKDGLTRGADDAAPAGARGDEDGGARSQVALGQEGKTNVNPMLNEECENVQVVNVLDSGLASTRALEQLALADNNWLDGIPGGMFDWGQWDEFFTRIGSTQGPAGSVLAAAHGPQAGVERIDSGEHDGE</sequence>
<reference evidence="1" key="1">
    <citation type="submission" date="2021-03" db="EMBL/GenBank/DDBJ databases">
        <title>Evolutionary priming and transition to the ectomycorrhizal habit in an iconic lineage of mushroom-forming fungi: is preadaptation a requirement?</title>
        <authorList>
            <consortium name="DOE Joint Genome Institute"/>
            <person name="Looney B.P."/>
            <person name="Miyauchi S."/>
            <person name="Morin E."/>
            <person name="Drula E."/>
            <person name="Courty P.E."/>
            <person name="Chicoki N."/>
            <person name="Fauchery L."/>
            <person name="Kohler A."/>
            <person name="Kuo A."/>
            <person name="LaButti K."/>
            <person name="Pangilinan J."/>
            <person name="Lipzen A."/>
            <person name="Riley R."/>
            <person name="Andreopoulos W."/>
            <person name="He G."/>
            <person name="Johnson J."/>
            <person name="Barry K.W."/>
            <person name="Grigoriev I.V."/>
            <person name="Nagy L."/>
            <person name="Hibbett D."/>
            <person name="Henrissat B."/>
            <person name="Matheny P.B."/>
            <person name="Labbe J."/>
            <person name="Martin A.F."/>
        </authorList>
    </citation>
    <scope>NUCLEOTIDE SEQUENCE</scope>
    <source>
        <strain evidence="1">BPL698</strain>
    </source>
</reference>